<evidence type="ECO:0000313" key="3">
    <source>
        <dbReference type="Proteomes" id="UP000756132"/>
    </source>
</evidence>
<gene>
    <name evidence="2" type="ORF">CLAFUR5_12897</name>
</gene>
<dbReference type="RefSeq" id="XP_047768002.1">
    <property type="nucleotide sequence ID" value="XM_047912045.1"/>
</dbReference>
<dbReference type="AlphaFoldDB" id="A0A9Q8UV61"/>
<reference evidence="2" key="2">
    <citation type="journal article" date="2022" name="Microb. Genom.">
        <title>A chromosome-scale genome assembly of the tomato pathogen Cladosporium fulvum reveals a compartmentalized genome architecture and the presence of a dispensable chromosome.</title>
        <authorList>
            <person name="Zaccaron A.Z."/>
            <person name="Chen L.H."/>
            <person name="Samaras A."/>
            <person name="Stergiopoulos I."/>
        </authorList>
    </citation>
    <scope>NUCLEOTIDE SEQUENCE</scope>
    <source>
        <strain evidence="2">Race5_Kim</strain>
    </source>
</reference>
<feature type="compositionally biased region" description="Low complexity" evidence="1">
    <location>
        <begin position="236"/>
        <end position="252"/>
    </location>
</feature>
<feature type="compositionally biased region" description="Low complexity" evidence="1">
    <location>
        <begin position="309"/>
        <end position="319"/>
    </location>
</feature>
<reference evidence="2" key="1">
    <citation type="submission" date="2021-12" db="EMBL/GenBank/DDBJ databases">
        <authorList>
            <person name="Zaccaron A."/>
            <person name="Stergiopoulos I."/>
        </authorList>
    </citation>
    <scope>NUCLEOTIDE SEQUENCE</scope>
    <source>
        <strain evidence="2">Race5_Kim</strain>
    </source>
</reference>
<dbReference type="KEGG" id="ffu:CLAFUR5_12897"/>
<name>A0A9Q8UV61_PASFU</name>
<accession>A0A9Q8UV61</accession>
<feature type="region of interest" description="Disordered" evidence="1">
    <location>
        <begin position="202"/>
        <end position="327"/>
    </location>
</feature>
<proteinExistence type="predicted"/>
<dbReference type="GeneID" id="71992775"/>
<dbReference type="EMBL" id="CP090173">
    <property type="protein sequence ID" value="UJO23636.1"/>
    <property type="molecule type" value="Genomic_DNA"/>
</dbReference>
<feature type="compositionally biased region" description="Polar residues" evidence="1">
    <location>
        <begin position="222"/>
        <end position="235"/>
    </location>
</feature>
<dbReference type="Proteomes" id="UP000756132">
    <property type="component" value="Chromosome 11"/>
</dbReference>
<feature type="compositionally biased region" description="Low complexity" evidence="1">
    <location>
        <begin position="273"/>
        <end position="299"/>
    </location>
</feature>
<evidence type="ECO:0000256" key="1">
    <source>
        <dbReference type="SAM" id="MobiDB-lite"/>
    </source>
</evidence>
<feature type="compositionally biased region" description="Polar residues" evidence="1">
    <location>
        <begin position="8"/>
        <end position="25"/>
    </location>
</feature>
<evidence type="ECO:0000313" key="2">
    <source>
        <dbReference type="EMBL" id="UJO23636.1"/>
    </source>
</evidence>
<feature type="region of interest" description="Disordered" evidence="1">
    <location>
        <begin position="1"/>
        <end position="33"/>
    </location>
</feature>
<organism evidence="2 3">
    <name type="scientific">Passalora fulva</name>
    <name type="common">Tomato leaf mold</name>
    <name type="synonym">Cladosporium fulvum</name>
    <dbReference type="NCBI Taxonomy" id="5499"/>
    <lineage>
        <taxon>Eukaryota</taxon>
        <taxon>Fungi</taxon>
        <taxon>Dikarya</taxon>
        <taxon>Ascomycota</taxon>
        <taxon>Pezizomycotina</taxon>
        <taxon>Dothideomycetes</taxon>
        <taxon>Dothideomycetidae</taxon>
        <taxon>Mycosphaerellales</taxon>
        <taxon>Mycosphaerellaceae</taxon>
        <taxon>Fulvia</taxon>
    </lineage>
</organism>
<sequence length="547" mass="60564">MSGDMAANSYNQAHSDMDQMQNSETSNRESARDKAARDLFTSMVRPCHTSNADNAVNGIPAPPSLPPAVQQQETPVEFTRCTTRLHDNTSPEGDIGLYIMRKYPARWQREHLDDTEEGAGIYQYRLAPQEPPQRVVHPVENTDGVMCDTYLTDVYTVGGNMLCLFVDYNEHEVCIAHWADSREVIEGLLEIELGTREFMKEEKPADVDRDEQMRRNQELRRMQQSWGMRQPQPTRQSQAMRQPMQQPQAIRQTMQQPQATGQPRAMWQPATRQHAMQQLQAMQQLSAQLMQQPRARQQQNTVFPPTNPFAPRSPSAAPSPNDPGAQTGVFPDLRRDSGTAVDGYNMAPQPQHPLPVAYPAWHDQVIPSNGQAQRHQAIDEAALASSHGFNMPPQPQRATSVVNPVQHNEADQPHGQTGLDQAMIDTALETQPAEPLSDEFGLNDAFAMIDNVAAFKASQNSAANDAEASGGLSIPEASLDPMGVEIPQGAGASDKADDAADVQWDERWGFAGSRGILVLTSRDQGEEAMHDAPCFECASWVEGARRT</sequence>
<protein>
    <submittedName>
        <fullName evidence="2">Uncharacterized protein</fullName>
    </submittedName>
</protein>
<keyword evidence="3" id="KW-1185">Reference proteome</keyword>
<feature type="compositionally biased region" description="Basic and acidic residues" evidence="1">
    <location>
        <begin position="202"/>
        <end position="221"/>
    </location>
</feature>